<dbReference type="EMBL" id="JACTVA010000019">
    <property type="protein sequence ID" value="MBC9207593.1"/>
    <property type="molecule type" value="Genomic_DNA"/>
</dbReference>
<reference evidence="2 3" key="1">
    <citation type="journal article" date="2013" name="Int. J. Syst. Evol. Microbiol.">
        <title>Roseomonas aerophila sp. nov., isolated from air.</title>
        <authorList>
            <person name="Kim S.J."/>
            <person name="Weon H.Y."/>
            <person name="Ahn J.H."/>
            <person name="Hong S.B."/>
            <person name="Seok S.J."/>
            <person name="Whang K.S."/>
            <person name="Kwon S.W."/>
        </authorList>
    </citation>
    <scope>NUCLEOTIDE SEQUENCE [LARGE SCALE GENOMIC DNA]</scope>
    <source>
        <strain evidence="2 3">NBRC 108923</strain>
    </source>
</reference>
<sequence length="109" mass="11166">MTRNARTLLAATALLSLSAFGASAQEPFRVTGRGENFAVEYAPGYTGNIVGGGAAPHVASGDTTQADYAHPVYEHAAPGIPTFRGGREGDVVYLPAPATSLQASMDTQG</sequence>
<dbReference type="Proteomes" id="UP000626026">
    <property type="component" value="Unassembled WGS sequence"/>
</dbReference>
<keyword evidence="1" id="KW-0732">Signal</keyword>
<gene>
    <name evidence="2" type="ORF">IBL26_12180</name>
</gene>
<evidence type="ECO:0000256" key="1">
    <source>
        <dbReference type="SAM" id="SignalP"/>
    </source>
</evidence>
<comment type="caution">
    <text evidence="2">The sequence shown here is derived from an EMBL/GenBank/DDBJ whole genome shotgun (WGS) entry which is preliminary data.</text>
</comment>
<accession>A0ABR7RMH8</accession>
<feature type="chain" id="PRO_5045556521" evidence="1">
    <location>
        <begin position="25"/>
        <end position="109"/>
    </location>
</feature>
<keyword evidence="3" id="KW-1185">Reference proteome</keyword>
<dbReference type="RefSeq" id="WP_187784759.1">
    <property type="nucleotide sequence ID" value="NZ_JACTVA010000019.1"/>
</dbReference>
<organism evidence="2 3">
    <name type="scientific">Teichococcus aerophilus</name>
    <dbReference type="NCBI Taxonomy" id="1224513"/>
    <lineage>
        <taxon>Bacteria</taxon>
        <taxon>Pseudomonadati</taxon>
        <taxon>Pseudomonadota</taxon>
        <taxon>Alphaproteobacteria</taxon>
        <taxon>Acetobacterales</taxon>
        <taxon>Roseomonadaceae</taxon>
        <taxon>Roseomonas</taxon>
    </lineage>
</organism>
<evidence type="ECO:0000313" key="2">
    <source>
        <dbReference type="EMBL" id="MBC9207593.1"/>
    </source>
</evidence>
<evidence type="ECO:0000313" key="3">
    <source>
        <dbReference type="Proteomes" id="UP000626026"/>
    </source>
</evidence>
<name>A0ABR7RMH8_9PROT</name>
<feature type="signal peptide" evidence="1">
    <location>
        <begin position="1"/>
        <end position="24"/>
    </location>
</feature>
<protein>
    <submittedName>
        <fullName evidence="2">Uncharacterized protein</fullName>
    </submittedName>
</protein>
<proteinExistence type="predicted"/>